<protein>
    <submittedName>
        <fullName evidence="1">DUF4312 family protein</fullName>
    </submittedName>
</protein>
<dbReference type="InterPro" id="IPR020037">
    <property type="entry name" value="DUF4312"/>
</dbReference>
<dbReference type="RefSeq" id="WP_127978482.1">
    <property type="nucleotide sequence ID" value="NZ_JBPFKW010000232.1"/>
</dbReference>
<evidence type="ECO:0000313" key="1">
    <source>
        <dbReference type="EMBL" id="RVU94302.1"/>
    </source>
</evidence>
<dbReference type="AlphaFoldDB" id="A0A437UKY3"/>
<evidence type="ECO:0000313" key="2">
    <source>
        <dbReference type="Proteomes" id="UP000288388"/>
    </source>
</evidence>
<name>A0A437UKY3_ENTAV</name>
<comment type="caution">
    <text evidence="1">The sequence shown here is derived from an EMBL/GenBank/DDBJ whole genome shotgun (WGS) entry which is preliminary data.</text>
</comment>
<gene>
    <name evidence="1" type="ORF">EK398_05285</name>
</gene>
<reference evidence="1 2" key="1">
    <citation type="submission" date="2018-12" db="EMBL/GenBank/DDBJ databases">
        <title>A novel vanA-carrying plasmid in a clinical isolate of Enterococcus avium.</title>
        <authorList>
            <person name="Bernasconi O.J."/>
            <person name="Luzzaro F."/>
            <person name="Endimiani A."/>
        </authorList>
    </citation>
    <scope>NUCLEOTIDE SEQUENCE [LARGE SCALE GENOMIC DNA]</scope>
    <source>
        <strain evidence="1 2">LC0559/18</strain>
    </source>
</reference>
<sequence>MSIQDCQQVIVTVEGEGDSKQHAFASALGQIQKRMMQESEVILRIEPIEVEVIKAIEKTYKERFLFFFFPRKRTSYHVELEVTVSVTTLQVGEVEFTKEMTDDPDGIQIPVISKKI</sequence>
<dbReference type="NCBIfam" id="TIGR03578">
    <property type="entry name" value="EF_0831"/>
    <property type="match status" value="1"/>
</dbReference>
<accession>A0A437UKY3</accession>
<dbReference type="EMBL" id="RYZS01000001">
    <property type="protein sequence ID" value="RVU94302.1"/>
    <property type="molecule type" value="Genomic_DNA"/>
</dbReference>
<organism evidence="1 2">
    <name type="scientific">Enterococcus avium</name>
    <name type="common">Streptococcus avium</name>
    <dbReference type="NCBI Taxonomy" id="33945"/>
    <lineage>
        <taxon>Bacteria</taxon>
        <taxon>Bacillati</taxon>
        <taxon>Bacillota</taxon>
        <taxon>Bacilli</taxon>
        <taxon>Lactobacillales</taxon>
        <taxon>Enterococcaceae</taxon>
        <taxon>Enterococcus</taxon>
    </lineage>
</organism>
<proteinExistence type="predicted"/>
<dbReference type="Pfam" id="PF14189">
    <property type="entry name" value="DUF4312"/>
    <property type="match status" value="1"/>
</dbReference>
<dbReference type="Proteomes" id="UP000288388">
    <property type="component" value="Unassembled WGS sequence"/>
</dbReference>